<evidence type="ECO:0000256" key="4">
    <source>
        <dbReference type="ARBA" id="ARBA00004496"/>
    </source>
</evidence>
<comment type="similarity">
    <text evidence="5 14 16">Belongs to the RNase HII family.</text>
</comment>
<dbReference type="SUPFAM" id="SSF53098">
    <property type="entry name" value="Ribonuclease H-like"/>
    <property type="match status" value="1"/>
</dbReference>
<accession>A0ABX3IKS3</accession>
<dbReference type="InterPro" id="IPR001352">
    <property type="entry name" value="RNase_HII/HIII"/>
</dbReference>
<keyword evidence="13 14" id="KW-0464">Manganese</keyword>
<dbReference type="Proteomes" id="UP000242616">
    <property type="component" value="Unassembled WGS sequence"/>
</dbReference>
<evidence type="ECO:0000256" key="3">
    <source>
        <dbReference type="ARBA" id="ARBA00004065"/>
    </source>
</evidence>
<sequence>MIVAGVDEAGRGPLFGPVVAGAVVLTNDVEGINDSKKLTAKSREKLFFEILKNSFFGIGIATPAEIDKLNILHATELAMNRALDMLRRKVDFDLVLVDGKNLKLKYLYKCIIKGDLLVKEISAASIVAKVIRDRILNFYSKRFSNYLFERHKGYPTKLHIDLIEKYGLTPEHRLTFKPVVNLIKINELEEWYKSGIIDEERYRIIVKKMGVPLFGI</sequence>
<evidence type="ECO:0000256" key="16">
    <source>
        <dbReference type="RuleBase" id="RU003515"/>
    </source>
</evidence>
<evidence type="ECO:0000313" key="18">
    <source>
        <dbReference type="EMBL" id="ONN28000.1"/>
    </source>
</evidence>
<dbReference type="InterPro" id="IPR012337">
    <property type="entry name" value="RNaseH-like_sf"/>
</dbReference>
<dbReference type="HAMAP" id="MF_00052_B">
    <property type="entry name" value="RNase_HII_B"/>
    <property type="match status" value="1"/>
</dbReference>
<keyword evidence="11 14" id="KW-0255">Endonuclease</keyword>
<evidence type="ECO:0000259" key="17">
    <source>
        <dbReference type="PROSITE" id="PS51975"/>
    </source>
</evidence>
<dbReference type="EMBL" id="LBFC01000003">
    <property type="protein sequence ID" value="ONN28000.1"/>
    <property type="molecule type" value="Genomic_DNA"/>
</dbReference>
<feature type="domain" description="RNase H type-2" evidence="17">
    <location>
        <begin position="1"/>
        <end position="188"/>
    </location>
</feature>
<comment type="catalytic activity">
    <reaction evidence="1 14 15 16">
        <text>Endonucleolytic cleavage to 5'-phosphomonoester.</text>
        <dbReference type="EC" id="3.1.26.4"/>
    </reaction>
</comment>
<evidence type="ECO:0000256" key="12">
    <source>
        <dbReference type="ARBA" id="ARBA00022801"/>
    </source>
</evidence>
<evidence type="ECO:0000256" key="7">
    <source>
        <dbReference type="ARBA" id="ARBA00019179"/>
    </source>
</evidence>
<evidence type="ECO:0000256" key="1">
    <source>
        <dbReference type="ARBA" id="ARBA00000077"/>
    </source>
</evidence>
<comment type="cofactor">
    <cofactor evidence="14 15">
        <name>Mn(2+)</name>
        <dbReference type="ChEBI" id="CHEBI:29035"/>
    </cofactor>
    <cofactor evidence="14 15">
        <name>Mg(2+)</name>
        <dbReference type="ChEBI" id="CHEBI:18420"/>
    </cofactor>
    <text evidence="14 15">Manganese or magnesium. Binds 1 divalent metal ion per monomer in the absence of substrate. May bind a second metal ion after substrate binding.</text>
</comment>
<comment type="subcellular location">
    <subcellularLocation>
        <location evidence="4 14">Cytoplasm</location>
    </subcellularLocation>
</comment>
<comment type="function">
    <text evidence="3 14 16">Endonuclease that specifically degrades the RNA of RNA-DNA hybrids.</text>
</comment>
<dbReference type="InterPro" id="IPR022898">
    <property type="entry name" value="RNase_HII"/>
</dbReference>
<dbReference type="PANTHER" id="PTHR10954">
    <property type="entry name" value="RIBONUCLEASE H2 SUBUNIT A"/>
    <property type="match status" value="1"/>
</dbReference>
<dbReference type="RefSeq" id="WP_075665242.1">
    <property type="nucleotide sequence ID" value="NZ_LBFC01000003.1"/>
</dbReference>
<proteinExistence type="inferred from homology"/>
<evidence type="ECO:0000256" key="11">
    <source>
        <dbReference type="ARBA" id="ARBA00022759"/>
    </source>
</evidence>
<dbReference type="PANTHER" id="PTHR10954:SF18">
    <property type="entry name" value="RIBONUCLEASE HII"/>
    <property type="match status" value="1"/>
</dbReference>
<evidence type="ECO:0000256" key="8">
    <source>
        <dbReference type="ARBA" id="ARBA00022490"/>
    </source>
</evidence>
<keyword evidence="8 14" id="KW-0963">Cytoplasm</keyword>
<evidence type="ECO:0000256" key="6">
    <source>
        <dbReference type="ARBA" id="ARBA00012180"/>
    </source>
</evidence>
<feature type="binding site" evidence="14 15">
    <location>
        <position position="98"/>
    </location>
    <ligand>
        <name>a divalent metal cation</name>
        <dbReference type="ChEBI" id="CHEBI:60240"/>
    </ligand>
</feature>
<feature type="binding site" evidence="14 15">
    <location>
        <position position="7"/>
    </location>
    <ligand>
        <name>a divalent metal cation</name>
        <dbReference type="ChEBI" id="CHEBI:60240"/>
    </ligand>
</feature>
<gene>
    <name evidence="14" type="primary">rnhB</name>
    <name evidence="18" type="ORF">XJ44_01080</name>
</gene>
<reference evidence="18 19" key="1">
    <citation type="submission" date="2015-06" db="EMBL/GenBank/DDBJ databases">
        <title>Genome sequencing of Thermotogales isolates from hydrothermal vents.</title>
        <authorList>
            <person name="Haverkamp T.H."/>
            <person name="Kublanov I.V."/>
            <person name="Nesbo C.L."/>
        </authorList>
    </citation>
    <scope>NUCLEOTIDE SEQUENCE [LARGE SCALE GENOMIC DNA]</scope>
    <source>
        <strain evidence="19">ik275mar</strain>
    </source>
</reference>
<dbReference type="EC" id="3.1.26.4" evidence="6 14"/>
<keyword evidence="9 14" id="KW-0540">Nuclease</keyword>
<dbReference type="PROSITE" id="PS51975">
    <property type="entry name" value="RNASE_H_2"/>
    <property type="match status" value="1"/>
</dbReference>
<organism evidence="18 19">
    <name type="scientific">Thermosipho affectus</name>
    <dbReference type="NCBI Taxonomy" id="660294"/>
    <lineage>
        <taxon>Bacteria</taxon>
        <taxon>Thermotogati</taxon>
        <taxon>Thermotogota</taxon>
        <taxon>Thermotogae</taxon>
        <taxon>Thermotogales</taxon>
        <taxon>Fervidobacteriaceae</taxon>
        <taxon>Thermosipho</taxon>
    </lineage>
</organism>
<evidence type="ECO:0000256" key="15">
    <source>
        <dbReference type="PROSITE-ProRule" id="PRU01319"/>
    </source>
</evidence>
<keyword evidence="19" id="KW-1185">Reference proteome</keyword>
<keyword evidence="10 14" id="KW-0479">Metal-binding</keyword>
<dbReference type="InterPro" id="IPR036397">
    <property type="entry name" value="RNaseH_sf"/>
</dbReference>
<comment type="cofactor">
    <cofactor evidence="2">
        <name>Mg(2+)</name>
        <dbReference type="ChEBI" id="CHEBI:18420"/>
    </cofactor>
</comment>
<comment type="caution">
    <text evidence="18">The sequence shown here is derived from an EMBL/GenBank/DDBJ whole genome shotgun (WGS) entry which is preliminary data.</text>
</comment>
<evidence type="ECO:0000256" key="9">
    <source>
        <dbReference type="ARBA" id="ARBA00022722"/>
    </source>
</evidence>
<evidence type="ECO:0000256" key="2">
    <source>
        <dbReference type="ARBA" id="ARBA00001946"/>
    </source>
</evidence>
<keyword evidence="12 14" id="KW-0378">Hydrolase</keyword>
<evidence type="ECO:0000256" key="14">
    <source>
        <dbReference type="HAMAP-Rule" id="MF_00052"/>
    </source>
</evidence>
<evidence type="ECO:0000256" key="5">
    <source>
        <dbReference type="ARBA" id="ARBA00007383"/>
    </source>
</evidence>
<dbReference type="Gene3D" id="3.30.420.10">
    <property type="entry name" value="Ribonuclease H-like superfamily/Ribonuclease H"/>
    <property type="match status" value="1"/>
</dbReference>
<dbReference type="InterPro" id="IPR024567">
    <property type="entry name" value="RNase_HII/HIII_dom"/>
</dbReference>
<evidence type="ECO:0000313" key="19">
    <source>
        <dbReference type="Proteomes" id="UP000242616"/>
    </source>
</evidence>
<protein>
    <recommendedName>
        <fullName evidence="7 14">Ribonuclease HII</fullName>
        <shortName evidence="14">RNase HII</shortName>
        <ecNumber evidence="6 14">3.1.26.4</ecNumber>
    </recommendedName>
</protein>
<dbReference type="Pfam" id="PF01351">
    <property type="entry name" value="RNase_HII"/>
    <property type="match status" value="1"/>
</dbReference>
<dbReference type="CDD" id="cd07182">
    <property type="entry name" value="RNase_HII_bacteria_HII_like"/>
    <property type="match status" value="1"/>
</dbReference>
<feature type="binding site" evidence="14 15">
    <location>
        <position position="8"/>
    </location>
    <ligand>
        <name>a divalent metal cation</name>
        <dbReference type="ChEBI" id="CHEBI:60240"/>
    </ligand>
</feature>
<evidence type="ECO:0000256" key="13">
    <source>
        <dbReference type="ARBA" id="ARBA00023211"/>
    </source>
</evidence>
<dbReference type="NCBIfam" id="NF000595">
    <property type="entry name" value="PRK00015.1-3"/>
    <property type="match status" value="1"/>
</dbReference>
<evidence type="ECO:0000256" key="10">
    <source>
        <dbReference type="ARBA" id="ARBA00022723"/>
    </source>
</evidence>
<name>A0ABX3IKS3_9BACT</name>